<dbReference type="SMART" id="SM01270">
    <property type="entry name" value="Longin"/>
    <property type="match status" value="1"/>
</dbReference>
<reference evidence="12" key="1">
    <citation type="submission" date="2011-05" db="EMBL/GenBank/DDBJ databases">
        <authorList>
            <person name="Richards S.R."/>
            <person name="Qu J."/>
            <person name="Jiang H."/>
            <person name="Jhangiani S.N."/>
            <person name="Agravi P."/>
            <person name="Goodspeed R."/>
            <person name="Gross S."/>
            <person name="Mandapat C."/>
            <person name="Jackson L."/>
            <person name="Mathew T."/>
            <person name="Pu L."/>
            <person name="Thornton R."/>
            <person name="Saada N."/>
            <person name="Wilczek-Boney K.B."/>
            <person name="Lee S."/>
            <person name="Kovar C."/>
            <person name="Wu Y."/>
            <person name="Scherer S.E."/>
            <person name="Worley K.C."/>
            <person name="Muzny D.M."/>
            <person name="Gibbs R."/>
        </authorList>
    </citation>
    <scope>NUCLEOTIDE SEQUENCE</scope>
    <source>
        <strain evidence="12">Brora</strain>
    </source>
</reference>
<evidence type="ECO:0000259" key="10">
    <source>
        <dbReference type="PROSITE" id="PS50859"/>
    </source>
</evidence>
<dbReference type="AlphaFoldDB" id="T1J8D3"/>
<keyword evidence="9" id="KW-0812">Transmembrane</keyword>
<dbReference type="PhylomeDB" id="T1J8D3"/>
<dbReference type="EMBL" id="JH431954">
    <property type="status" value="NOT_ANNOTATED_CDS"/>
    <property type="molecule type" value="Genomic_DNA"/>
</dbReference>
<dbReference type="EnsemblMetazoa" id="SMAR009963-RA">
    <property type="protein sequence ID" value="SMAR009963-PA"/>
    <property type="gene ID" value="SMAR009963"/>
</dbReference>
<keyword evidence="5" id="KW-0175">Coiled coil</keyword>
<evidence type="ECO:0000313" key="12">
    <source>
        <dbReference type="Proteomes" id="UP000014500"/>
    </source>
</evidence>
<dbReference type="GO" id="GO:0015031">
    <property type="term" value="P:protein transport"/>
    <property type="evidence" value="ECO:0007669"/>
    <property type="project" value="UniProtKB-KW"/>
</dbReference>
<evidence type="ECO:0000256" key="3">
    <source>
        <dbReference type="ARBA" id="ARBA00008025"/>
    </source>
</evidence>
<evidence type="ECO:0000313" key="11">
    <source>
        <dbReference type="EnsemblMetazoa" id="SMAR009963-PA"/>
    </source>
</evidence>
<dbReference type="SUPFAM" id="SSF64356">
    <property type="entry name" value="SNARE-like"/>
    <property type="match status" value="1"/>
</dbReference>
<dbReference type="Pfam" id="PF13774">
    <property type="entry name" value="Longin"/>
    <property type="match status" value="1"/>
</dbReference>
<name>T1J8D3_STRMM</name>
<feature type="transmembrane region" description="Helical" evidence="9">
    <location>
        <begin position="252"/>
        <end position="268"/>
    </location>
</feature>
<dbReference type="GO" id="GO:0006890">
    <property type="term" value="P:retrograde vesicle-mediated transport, Golgi to endoplasmic reticulum"/>
    <property type="evidence" value="ECO:0007669"/>
    <property type="project" value="InterPro"/>
</dbReference>
<accession>T1J8D3</accession>
<comment type="subcellular location">
    <subcellularLocation>
        <location evidence="1">Endoplasmic reticulum membrane</location>
        <topology evidence="1">Single-pass type IV membrane protein</topology>
    </subcellularLocation>
    <subcellularLocation>
        <location evidence="8">Golgi apparatus</location>
        <location evidence="8">cis-Golgi network membrane</location>
    </subcellularLocation>
    <subcellularLocation>
        <location evidence="2">Melanosome</location>
    </subcellularLocation>
</comment>
<dbReference type="HOGENOM" id="CLU_054453_0_0_1"/>
<dbReference type="STRING" id="126957.T1J8D3"/>
<keyword evidence="9" id="KW-1133">Transmembrane helix</keyword>
<feature type="transmembrane region" description="Helical" evidence="9">
    <location>
        <begin position="180"/>
        <end position="205"/>
    </location>
</feature>
<evidence type="ECO:0000256" key="5">
    <source>
        <dbReference type="ARBA" id="ARBA00023054"/>
    </source>
</evidence>
<keyword evidence="4" id="KW-0813">Transport</keyword>
<dbReference type="GO" id="GO:0005484">
    <property type="term" value="F:SNAP receptor activity"/>
    <property type="evidence" value="ECO:0007669"/>
    <property type="project" value="InterPro"/>
</dbReference>
<organism evidence="11 12">
    <name type="scientific">Strigamia maritima</name>
    <name type="common">European centipede</name>
    <name type="synonym">Geophilus maritimus</name>
    <dbReference type="NCBI Taxonomy" id="126957"/>
    <lineage>
        <taxon>Eukaryota</taxon>
        <taxon>Metazoa</taxon>
        <taxon>Ecdysozoa</taxon>
        <taxon>Arthropoda</taxon>
        <taxon>Myriapoda</taxon>
        <taxon>Chilopoda</taxon>
        <taxon>Pleurostigmophora</taxon>
        <taxon>Geophilomorpha</taxon>
        <taxon>Linotaeniidae</taxon>
        <taxon>Strigamia</taxon>
    </lineage>
</organism>
<protein>
    <recommendedName>
        <fullName evidence="10">Longin domain-containing protein</fullName>
    </recommendedName>
</protein>
<dbReference type="PANTHER" id="PTHR45837">
    <property type="entry name" value="VESICLE-TRAFFICKING PROTEIN SEC22B"/>
    <property type="match status" value="1"/>
</dbReference>
<comment type="function">
    <text evidence="7">SNARE involved in targeting and fusion of ER-derived transport vesicles with the Golgi complex as well as Golgi-derived retrograde transport vesicles with the ER.</text>
</comment>
<dbReference type="Proteomes" id="UP000014500">
    <property type="component" value="Unassembled WGS sequence"/>
</dbReference>
<evidence type="ECO:0000256" key="2">
    <source>
        <dbReference type="ARBA" id="ARBA00004223"/>
    </source>
</evidence>
<feature type="domain" description="Longin" evidence="10">
    <location>
        <begin position="6"/>
        <end position="117"/>
    </location>
</feature>
<dbReference type="OMA" id="NTGMQEC"/>
<comment type="similarity">
    <text evidence="3">Belongs to the synaptobrevin family.</text>
</comment>
<keyword evidence="12" id="KW-1185">Reference proteome</keyword>
<evidence type="ECO:0000256" key="7">
    <source>
        <dbReference type="ARBA" id="ARBA00024173"/>
    </source>
</evidence>
<feature type="transmembrane region" description="Helical" evidence="9">
    <location>
        <begin position="226"/>
        <end position="246"/>
    </location>
</feature>
<dbReference type="GO" id="GO:0005794">
    <property type="term" value="C:Golgi apparatus"/>
    <property type="evidence" value="ECO:0007669"/>
    <property type="project" value="UniProtKB-SubCell"/>
</dbReference>
<proteinExistence type="inferred from homology"/>
<dbReference type="Gene3D" id="3.30.450.50">
    <property type="entry name" value="Longin domain"/>
    <property type="match status" value="1"/>
</dbReference>
<dbReference type="GO" id="GO:0005789">
    <property type="term" value="C:endoplasmic reticulum membrane"/>
    <property type="evidence" value="ECO:0007669"/>
    <property type="project" value="UniProtKB-SubCell"/>
</dbReference>
<dbReference type="PROSITE" id="PS50859">
    <property type="entry name" value="LONGIN"/>
    <property type="match status" value="1"/>
</dbReference>
<dbReference type="InterPro" id="IPR044565">
    <property type="entry name" value="Sec22"/>
</dbReference>
<evidence type="ECO:0000256" key="8">
    <source>
        <dbReference type="ARBA" id="ARBA00024188"/>
    </source>
</evidence>
<evidence type="ECO:0000256" key="9">
    <source>
        <dbReference type="SAM" id="Phobius"/>
    </source>
</evidence>
<evidence type="ECO:0000256" key="4">
    <source>
        <dbReference type="ARBA" id="ARBA00022927"/>
    </source>
</evidence>
<dbReference type="CDD" id="cd14824">
    <property type="entry name" value="Longin"/>
    <property type="match status" value="1"/>
</dbReference>
<dbReference type="InterPro" id="IPR059071">
    <property type="entry name" value="SEC22a-c_C"/>
</dbReference>
<dbReference type="GO" id="GO:0006888">
    <property type="term" value="P:endoplasmic reticulum to Golgi vesicle-mediated transport"/>
    <property type="evidence" value="ECO:0007669"/>
    <property type="project" value="InterPro"/>
</dbReference>
<evidence type="ECO:0000256" key="6">
    <source>
        <dbReference type="ARBA" id="ARBA00023136"/>
    </source>
</evidence>
<sequence length="280" mass="32140">MILYAMIVRSRDGLILSASTESESVREVKESRTALKLLGKKVAKYPDRCTLRLNPHVIHFITSLGVTFMALCESNYPIVLAFSYLNELMKEFIMVYNTSQINNAVRPYTFIEFDNFVYKMRQRYNSPRTLTTKLNLPDLSTEIKLRPPHLLSAYDIQLHNGRSNGETVVNFSSRITPISWFGIISMTLSSFLVLFNVVRGLVALSESKFEDRDGSNPLHDYPKRRILKTCMSFSLICMCNMLVWTIRDTWQILVHVAVASALTFNIVTRKFEAKAPNYNV</sequence>
<dbReference type="InterPro" id="IPR011012">
    <property type="entry name" value="Longin-like_dom_sf"/>
</dbReference>
<dbReference type="InterPro" id="IPR010908">
    <property type="entry name" value="Longin_dom"/>
</dbReference>
<keyword evidence="4" id="KW-0653">Protein transport</keyword>
<reference evidence="11" key="2">
    <citation type="submission" date="2015-02" db="UniProtKB">
        <authorList>
            <consortium name="EnsemblMetazoa"/>
        </authorList>
    </citation>
    <scope>IDENTIFICATION</scope>
</reference>
<dbReference type="eggNOG" id="KOG0862">
    <property type="taxonomic scope" value="Eukaryota"/>
</dbReference>
<dbReference type="Pfam" id="PF25970">
    <property type="entry name" value="SEC22a_C"/>
    <property type="match status" value="1"/>
</dbReference>
<keyword evidence="6 9" id="KW-0472">Membrane</keyword>
<evidence type="ECO:0000256" key="1">
    <source>
        <dbReference type="ARBA" id="ARBA00004163"/>
    </source>
</evidence>